<dbReference type="Pfam" id="PF00975">
    <property type="entry name" value="Thioesterase"/>
    <property type="match status" value="1"/>
</dbReference>
<gene>
    <name evidence="9" type="ORF">EDB92DRAFT_1835195</name>
</gene>
<dbReference type="PROSITE" id="PS52019">
    <property type="entry name" value="PKS_MFAS_DH"/>
    <property type="match status" value="1"/>
</dbReference>
<dbReference type="EMBL" id="JAKELL010000005">
    <property type="protein sequence ID" value="KAH8998440.1"/>
    <property type="molecule type" value="Genomic_DNA"/>
</dbReference>
<proteinExistence type="predicted"/>
<feature type="active site" description="Proton donor; for dehydratase activity" evidence="5">
    <location>
        <position position="1522"/>
    </location>
</feature>
<dbReference type="InterPro" id="IPR001227">
    <property type="entry name" value="Ac_transferase_dom_sf"/>
</dbReference>
<dbReference type="InterPro" id="IPR029058">
    <property type="entry name" value="AB_hydrolase_fold"/>
</dbReference>
<evidence type="ECO:0000313" key="10">
    <source>
        <dbReference type="Proteomes" id="UP001201163"/>
    </source>
</evidence>
<dbReference type="Pfam" id="PF02801">
    <property type="entry name" value="Ketoacyl-synt_C"/>
    <property type="match status" value="1"/>
</dbReference>
<dbReference type="InterPro" id="IPR020841">
    <property type="entry name" value="PKS_Beta-ketoAc_synthase_dom"/>
</dbReference>
<dbReference type="SMART" id="SM00827">
    <property type="entry name" value="PKS_AT"/>
    <property type="match status" value="1"/>
</dbReference>
<dbReference type="CDD" id="cd00833">
    <property type="entry name" value="PKS"/>
    <property type="match status" value="1"/>
</dbReference>
<reference evidence="9" key="1">
    <citation type="submission" date="2022-01" db="EMBL/GenBank/DDBJ databases">
        <title>Comparative genomics reveals a dynamic genome evolution in the ectomycorrhizal milk-cap (Lactarius) mushrooms.</title>
        <authorList>
            <consortium name="DOE Joint Genome Institute"/>
            <person name="Lebreton A."/>
            <person name="Tang N."/>
            <person name="Kuo A."/>
            <person name="LaButti K."/>
            <person name="Drula E."/>
            <person name="Barry K."/>
            <person name="Clum A."/>
            <person name="Lipzen A."/>
            <person name="Mousain D."/>
            <person name="Ng V."/>
            <person name="Wang R."/>
            <person name="Wang X."/>
            <person name="Dai Y."/>
            <person name="Henrissat B."/>
            <person name="Grigoriev I.V."/>
            <person name="Guerin-Laguette A."/>
            <person name="Yu F."/>
            <person name="Martin F.M."/>
        </authorList>
    </citation>
    <scope>NUCLEOTIDE SEQUENCE</scope>
    <source>
        <strain evidence="9">QP</strain>
    </source>
</reference>
<keyword evidence="2" id="KW-0597">Phosphoprotein</keyword>
<dbReference type="InterPro" id="IPR032088">
    <property type="entry name" value="SAT"/>
</dbReference>
<dbReference type="GO" id="GO:0006633">
    <property type="term" value="P:fatty acid biosynthetic process"/>
    <property type="evidence" value="ECO:0007669"/>
    <property type="project" value="InterPro"/>
</dbReference>
<feature type="region of interest" description="N-terminal hotdog fold" evidence="5">
    <location>
        <begin position="1307"/>
        <end position="1434"/>
    </location>
</feature>
<dbReference type="SUPFAM" id="SSF55048">
    <property type="entry name" value="Probable ACP-binding domain of malonyl-CoA ACP transacylase"/>
    <property type="match status" value="1"/>
</dbReference>
<keyword evidence="4" id="KW-0843">Virulence</keyword>
<keyword evidence="3" id="KW-0808">Transferase</keyword>
<dbReference type="Pfam" id="PF21089">
    <property type="entry name" value="PKS_DH_N"/>
    <property type="match status" value="1"/>
</dbReference>
<dbReference type="InterPro" id="IPR050091">
    <property type="entry name" value="PKS_NRPS_Biosynth_Enz"/>
</dbReference>
<dbReference type="NCBIfam" id="TIGR04532">
    <property type="entry name" value="PT_fungal_PKS"/>
    <property type="match status" value="1"/>
</dbReference>
<dbReference type="PROSITE" id="PS00606">
    <property type="entry name" value="KS3_1"/>
    <property type="match status" value="1"/>
</dbReference>
<dbReference type="InterPro" id="IPR036736">
    <property type="entry name" value="ACP-like_sf"/>
</dbReference>
<sequence length="2055" mass="223136">MERLNIPVFSGQGTTAMSSRYIQDQALNSSLSPMGALLLSSCFTAFHSELSSLSYADLETIGVNLADFDKPSTLLVISRRSYVRNSVISGTRLLLVQTLLYLEWATKTVKVTSGTAFAELLGRNSRYRTGILGFSSGIIAACVIGTSATWLDFISNAVSAFRVALWIGVRTECYRNRSLAASSLQRNDDHPWSCVLLGMALHAANEAISSFSRQYDESSSLYVTAVNDEQCITVSGRPDILNLFKSTLPETVSVRDVSVYTLYHSPAHIHGVRREVMADLSRREVVFPTCADIICPIRSTFTGETLEANQKGPLVQSIIDMILIHPVNWDKVTSAVAQSVPRAEVAHLVNIGPGLGLLRSIEKALKLGRFVTHNLVAEDQHRLSILEPAQDHVAIVGMAVNMPGAPSTSELWGALEKGLNTVTEVPVNRFRVSDYATSQYGRSMKAHTGNFVHDVDKFDHEFFNVSPREAQSMDPQIRILLHTAYEALEDSGYVPNASRSFNPETFGCYVGAATGDYVQNLRNNIDVYYSTGTLRAFLSGRISYAMGFGGPSVVVDTACSSSLVAIHQACRALFNGDCNAALAGGVNVITSPDAFIGLDRAHFLSPTGQCKVFDASADGYCRGEGCGLFVLKRLSDAQAENDRILGVIRGVEVNQSGTARSITQPHIPTQVRLFQQLFERSGVDPGRVNVMEAHGTGTQAGDASEIESVRRIFTACRTAKHPVHITSIKANIGHLEAASGAAGLAKLLLMLQHRTIPRLISLVNLNPTISELASDHISIDSVCQPWNPVEESSPRMALLNNFGAAGSNCALLLEEFVSPDFPKKISKPSTMSYLFGLSAKTEIALDKMRSRLVDWLDGPDSRNTPLSDIAYALTARRQIYEYRTSFTAHTSQELVKGLLSSPSHARVTRKDGKAAFVFSGQGGQYFGMGGSLYGSVPLFRSIIDRCHSILVTSGFAGVVQVISPERHCDKLSEIEMSEVYQTATFSLEYGLSQLWISWGLTPTLVVGHSLGEYVAQTVAGVLTLRDALILVANRAHLITQTCLPGSTGMMAVNLDAMAIGKVLASSSDFSAINIACYNSPDDHVVSGPVSSLQALKSYLDKTIHCKSIILAVEFGYHSSAMRPIQDGLTSLAQRITISPPEIPIISNVFGEVVLPGDASVFNPQYYTRHCTEPVLFDSGIRASVASPALPTIDAWIEMGPHATVLPTLRRHPAIRRDILLLTSMRKQEHDWTPLSSALARLYTSPFEINWRNVFSHLPFLSNTSLPTYPWSKTSFWVGFEEGTVSKYKATHPAPETGDLELPRVVPHAWLEPSPSSNGILYMYKTPMSHLSKVMYGHRVRGRPLCPASAYQELALAGIEASILSLHGSLDGHSVIIHDVDFSRPLIYTEDARYPIQTTVILDSEDEGSWKVATETHEGSQTHAHGSFQVRPSSSTVLKFGTVDRIISHRVTSVISRSDNKLFTTSSIYEVFFPPIVTYGKDYHVIQTLTISTDNTEGYATVQLLDTPDFQHDRFVIHPVLMDAILQVAGFVGNMHGTVGDAFICSKVALVEVIPHLIDNAGVPYGVYVNCAWLPGGDMLADLYMLQPGQDNRIVTYVKGAFFRKVPLATLEHGLALAAAPVLPDAIDVLSVTQQSWSIPDPVLPPEVHDGLQRLKVDPQHYGTIVKSAVPKRCPVDSEVTLSSSAPAVSLPDVGDNGCQSGVNGLLADVLGLELNKLPEDADLDLLGLDSLASIEAHHALQSHFDIVLPGNLFAIHNSARAVQTFIAGRLLACPKSLDVDKCSGSPRAVHRVVDSSDLAHFSEPIPISVQRADRPGTTPLVLIHDGSGLVEYIHSLPSLDRDLWGIYNPHFMSSQPWESVVSMAAAYAKYTKEAVGFGPVLLGGWSFGGIIAFEVARKLLDSGVVVKGVVLIDSPSPLNHVPLSDELIDSIVKFDSPNSASSNRRSLLVKGQFQMNSQILVSYDPAMGSGPYPQLVLLRSCEGYCPSGGPEIPEWLSHRSDRLSTIAGWEKIVGAPVKCIDIAGNHFQPFQTPFISTTSSAIAEACSLLDGVLEC</sequence>
<dbReference type="Pfam" id="PF22621">
    <property type="entry name" value="CurL-like_PKS_C"/>
    <property type="match status" value="1"/>
</dbReference>
<dbReference type="SMART" id="SM00825">
    <property type="entry name" value="PKS_KS"/>
    <property type="match status" value="1"/>
</dbReference>
<dbReference type="InterPro" id="IPR049900">
    <property type="entry name" value="PKS_mFAS_DH"/>
</dbReference>
<evidence type="ECO:0000259" key="6">
    <source>
        <dbReference type="PROSITE" id="PS50075"/>
    </source>
</evidence>
<dbReference type="GO" id="GO:0004315">
    <property type="term" value="F:3-oxoacyl-[acyl-carrier-protein] synthase activity"/>
    <property type="evidence" value="ECO:0007669"/>
    <property type="project" value="InterPro"/>
</dbReference>
<dbReference type="Pfam" id="PF00550">
    <property type="entry name" value="PP-binding"/>
    <property type="match status" value="1"/>
</dbReference>
<dbReference type="InterPro" id="IPR014043">
    <property type="entry name" value="Acyl_transferase_dom"/>
</dbReference>
<evidence type="ECO:0000313" key="9">
    <source>
        <dbReference type="EMBL" id="KAH8998440.1"/>
    </source>
</evidence>
<dbReference type="GO" id="GO:0004312">
    <property type="term" value="F:fatty acid synthase activity"/>
    <property type="evidence" value="ECO:0007669"/>
    <property type="project" value="TreeGrafter"/>
</dbReference>
<evidence type="ECO:0000256" key="2">
    <source>
        <dbReference type="ARBA" id="ARBA00022553"/>
    </source>
</evidence>
<dbReference type="InterPro" id="IPR001031">
    <property type="entry name" value="Thioesterase"/>
</dbReference>
<dbReference type="Gene3D" id="3.40.366.10">
    <property type="entry name" value="Malonyl-Coenzyme A Acyl Carrier Protein, domain 2"/>
    <property type="match status" value="3"/>
</dbReference>
<keyword evidence="10" id="KW-1185">Reference proteome</keyword>
<dbReference type="InterPro" id="IPR016036">
    <property type="entry name" value="Malonyl_transacylase_ACP-bd"/>
</dbReference>
<dbReference type="InterPro" id="IPR018201">
    <property type="entry name" value="Ketoacyl_synth_AS"/>
</dbReference>
<comment type="caution">
    <text evidence="9">The sequence shown here is derived from an EMBL/GenBank/DDBJ whole genome shotgun (WGS) entry which is preliminary data.</text>
</comment>
<dbReference type="Proteomes" id="UP001201163">
    <property type="component" value="Unassembled WGS sequence"/>
</dbReference>
<dbReference type="GO" id="GO:0044550">
    <property type="term" value="P:secondary metabolite biosynthetic process"/>
    <property type="evidence" value="ECO:0007669"/>
    <property type="project" value="TreeGrafter"/>
</dbReference>
<evidence type="ECO:0000259" key="8">
    <source>
        <dbReference type="PROSITE" id="PS52019"/>
    </source>
</evidence>
<dbReference type="Pfam" id="PF16073">
    <property type="entry name" value="SAT"/>
    <property type="match status" value="1"/>
</dbReference>
<dbReference type="PROSITE" id="PS52004">
    <property type="entry name" value="KS3_2"/>
    <property type="match status" value="1"/>
</dbReference>
<dbReference type="InterPro" id="IPR049551">
    <property type="entry name" value="PKS_DH_C"/>
</dbReference>
<feature type="domain" description="PKS/mFAS DH" evidence="8">
    <location>
        <begin position="1307"/>
        <end position="1611"/>
    </location>
</feature>
<organism evidence="9 10">
    <name type="scientific">Lactarius akahatsu</name>
    <dbReference type="NCBI Taxonomy" id="416441"/>
    <lineage>
        <taxon>Eukaryota</taxon>
        <taxon>Fungi</taxon>
        <taxon>Dikarya</taxon>
        <taxon>Basidiomycota</taxon>
        <taxon>Agaricomycotina</taxon>
        <taxon>Agaricomycetes</taxon>
        <taxon>Russulales</taxon>
        <taxon>Russulaceae</taxon>
        <taxon>Lactarius</taxon>
    </lineage>
</organism>
<dbReference type="InterPro" id="IPR014031">
    <property type="entry name" value="Ketoacyl_synth_C"/>
</dbReference>
<dbReference type="InterPro" id="IPR049552">
    <property type="entry name" value="PKS_DH_N"/>
</dbReference>
<dbReference type="Gene3D" id="3.40.47.10">
    <property type="match status" value="1"/>
</dbReference>
<keyword evidence="1" id="KW-0596">Phosphopantetheine</keyword>
<dbReference type="SUPFAM" id="SSF47336">
    <property type="entry name" value="ACP-like"/>
    <property type="match status" value="1"/>
</dbReference>
<dbReference type="InterPro" id="IPR016039">
    <property type="entry name" value="Thiolase-like"/>
</dbReference>
<name>A0AAD4LMJ6_9AGAM</name>
<dbReference type="Pfam" id="PF00698">
    <property type="entry name" value="Acyl_transf_1"/>
    <property type="match status" value="1"/>
</dbReference>
<evidence type="ECO:0000259" key="7">
    <source>
        <dbReference type="PROSITE" id="PS52004"/>
    </source>
</evidence>
<dbReference type="PROSITE" id="PS50075">
    <property type="entry name" value="CARRIER"/>
    <property type="match status" value="1"/>
</dbReference>
<feature type="domain" description="Ketosynthase family 3 (KS3)" evidence="7">
    <location>
        <begin position="390"/>
        <end position="815"/>
    </location>
</feature>
<dbReference type="Pfam" id="PF14765">
    <property type="entry name" value="PS-DH"/>
    <property type="match status" value="1"/>
</dbReference>
<dbReference type="PANTHER" id="PTHR43775">
    <property type="entry name" value="FATTY ACID SYNTHASE"/>
    <property type="match status" value="1"/>
</dbReference>
<dbReference type="SUPFAM" id="SSF53901">
    <property type="entry name" value="Thiolase-like"/>
    <property type="match status" value="1"/>
</dbReference>
<evidence type="ECO:0000256" key="1">
    <source>
        <dbReference type="ARBA" id="ARBA00022450"/>
    </source>
</evidence>
<dbReference type="InterPro" id="IPR016035">
    <property type="entry name" value="Acyl_Trfase/lysoPLipase"/>
</dbReference>
<dbReference type="InterPro" id="IPR009081">
    <property type="entry name" value="PP-bd_ACP"/>
</dbReference>
<feature type="active site" description="Proton acceptor; for dehydratase activity" evidence="5">
    <location>
        <position position="1337"/>
    </location>
</feature>
<dbReference type="Gene3D" id="1.10.1200.10">
    <property type="entry name" value="ACP-like"/>
    <property type="match status" value="1"/>
</dbReference>
<dbReference type="Pfam" id="PF00109">
    <property type="entry name" value="ketoacyl-synt"/>
    <property type="match status" value="1"/>
</dbReference>
<evidence type="ECO:0000256" key="5">
    <source>
        <dbReference type="PROSITE-ProRule" id="PRU01363"/>
    </source>
</evidence>
<dbReference type="PANTHER" id="PTHR43775:SF37">
    <property type="entry name" value="SI:DKEY-61P9.11"/>
    <property type="match status" value="1"/>
</dbReference>
<dbReference type="Gene3D" id="3.30.70.3290">
    <property type="match status" value="1"/>
</dbReference>
<dbReference type="Gene3D" id="3.10.129.110">
    <property type="entry name" value="Polyketide synthase dehydratase"/>
    <property type="match status" value="1"/>
</dbReference>
<feature type="domain" description="Carrier" evidence="6">
    <location>
        <begin position="1696"/>
        <end position="1770"/>
    </location>
</feature>
<dbReference type="SUPFAM" id="SSF52151">
    <property type="entry name" value="FabD/lysophospholipase-like"/>
    <property type="match status" value="1"/>
</dbReference>
<dbReference type="SUPFAM" id="SSF53474">
    <property type="entry name" value="alpha/beta-Hydrolases"/>
    <property type="match status" value="1"/>
</dbReference>
<dbReference type="Gene3D" id="3.40.50.1820">
    <property type="entry name" value="alpha/beta hydrolase"/>
    <property type="match status" value="1"/>
</dbReference>
<dbReference type="InterPro" id="IPR042104">
    <property type="entry name" value="PKS_dehydratase_sf"/>
</dbReference>
<dbReference type="InterPro" id="IPR030918">
    <property type="entry name" value="PT_fungal_PKS"/>
</dbReference>
<dbReference type="InterPro" id="IPR014030">
    <property type="entry name" value="Ketoacyl_synth_N"/>
</dbReference>
<protein>
    <submittedName>
        <fullName evidence="9">Polyketide synthase</fullName>
    </submittedName>
</protein>
<evidence type="ECO:0000256" key="4">
    <source>
        <dbReference type="ARBA" id="ARBA00023026"/>
    </source>
</evidence>
<feature type="region of interest" description="C-terminal hotdog fold" evidence="5">
    <location>
        <begin position="1459"/>
        <end position="1611"/>
    </location>
</feature>
<accession>A0AAD4LMJ6</accession>
<evidence type="ECO:0000256" key="3">
    <source>
        <dbReference type="ARBA" id="ARBA00022679"/>
    </source>
</evidence>